<proteinExistence type="predicted"/>
<name>A0ABQ4EF43_9ACTN</name>
<reference evidence="6 7" key="1">
    <citation type="submission" date="2021-01" db="EMBL/GenBank/DDBJ databases">
        <title>Whole genome shotgun sequence of Plantactinospora endophytica NBRC 110450.</title>
        <authorList>
            <person name="Komaki H."/>
            <person name="Tamura T."/>
        </authorList>
    </citation>
    <scope>NUCLEOTIDE SEQUENCE [LARGE SCALE GENOMIC DNA]</scope>
    <source>
        <strain evidence="6 7">NBRC 110450</strain>
    </source>
</reference>
<dbReference type="InterPro" id="IPR014015">
    <property type="entry name" value="Helicase_SF3_DNA-vir"/>
</dbReference>
<protein>
    <recommendedName>
        <fullName evidence="5">SF3 helicase domain-containing protein</fullName>
    </recommendedName>
</protein>
<evidence type="ECO:0000256" key="4">
    <source>
        <dbReference type="SAM" id="MobiDB-lite"/>
    </source>
</evidence>
<comment type="caution">
    <text evidence="6">The sequence shown here is derived from an EMBL/GenBank/DDBJ whole genome shotgun (WGS) entry which is preliminary data.</text>
</comment>
<dbReference type="SUPFAM" id="SSF52540">
    <property type="entry name" value="P-loop containing nucleoside triphosphate hydrolases"/>
    <property type="match status" value="1"/>
</dbReference>
<dbReference type="PROSITE" id="PS51206">
    <property type="entry name" value="SF3_HELICASE_1"/>
    <property type="match status" value="1"/>
</dbReference>
<evidence type="ECO:0000256" key="1">
    <source>
        <dbReference type="ARBA" id="ARBA00022741"/>
    </source>
</evidence>
<feature type="region of interest" description="Disordered" evidence="4">
    <location>
        <begin position="1"/>
        <end position="37"/>
    </location>
</feature>
<sequence length="555" mass="63304">MTEDVGTDELTFDDLAEAAPEPVEVPQDNGESGIGLGTPTERLARIWGWSPEFFRDTEGGNGDRLAARFGDRLLCEADERTRTYYVADRNNLWRRDRTGIANRMADAIIEDMFRRAHELDPDPTKVDNLTDDERRGRSLRTYVQRADTLKARRNMAALAVDKYGLRIIADEYFDQDPRLLSCGNEVVELRDDGIRVRRRELGDRCLLATKVGYQPEILDSPPELIRQFLREFLPEEDRPRLLFKLFGHALRGGNPHRLFVILRGGTTSGKTQLVVALIHALGGYVGATQATIFRGNQDDKPRPDIIRMYPRRIAFLAEASKQTWTLHAARIKQFTGGDKDPQRGMRSNDFNDVAPQCMPVVYTNEMPKIIGLDPPTRRRIIIPTMDHTIPKDREDVTIKERFVKDPDVHAWLLAALIQGYVDAATRGMDDVFAEFPLSTNEAIEGMYHLSDFLSWLQEGEDPRLTRVPEAEWKVHGGKSTLVGKDELYRAYTGWVDSMGSRYDKLEKLSLRDFNAQLKENHGFEETHSGKPRWAGYRLRKVNIGELRPVSVLNPN</sequence>
<evidence type="ECO:0000313" key="7">
    <source>
        <dbReference type="Proteomes" id="UP000646749"/>
    </source>
</evidence>
<dbReference type="InterPro" id="IPR027417">
    <property type="entry name" value="P-loop_NTPase"/>
</dbReference>
<dbReference type="Proteomes" id="UP000646749">
    <property type="component" value="Unassembled WGS sequence"/>
</dbReference>
<dbReference type="RefSeq" id="WP_203871621.1">
    <property type="nucleotide sequence ID" value="NZ_BONW01000062.1"/>
</dbReference>
<evidence type="ECO:0000256" key="3">
    <source>
        <dbReference type="ARBA" id="ARBA00022840"/>
    </source>
</evidence>
<evidence type="ECO:0000313" key="6">
    <source>
        <dbReference type="EMBL" id="GIG93352.1"/>
    </source>
</evidence>
<dbReference type="Pfam" id="PF08706">
    <property type="entry name" value="D5_N"/>
    <property type="match status" value="1"/>
</dbReference>
<feature type="compositionally biased region" description="Acidic residues" evidence="4">
    <location>
        <begin position="1"/>
        <end position="16"/>
    </location>
</feature>
<dbReference type="Gene3D" id="3.40.50.300">
    <property type="entry name" value="P-loop containing nucleotide triphosphate hydrolases"/>
    <property type="match status" value="1"/>
</dbReference>
<evidence type="ECO:0000256" key="2">
    <source>
        <dbReference type="ARBA" id="ARBA00022801"/>
    </source>
</evidence>
<organism evidence="6 7">
    <name type="scientific">Plantactinospora endophytica</name>
    <dbReference type="NCBI Taxonomy" id="673535"/>
    <lineage>
        <taxon>Bacteria</taxon>
        <taxon>Bacillati</taxon>
        <taxon>Actinomycetota</taxon>
        <taxon>Actinomycetes</taxon>
        <taxon>Micromonosporales</taxon>
        <taxon>Micromonosporaceae</taxon>
        <taxon>Plantactinospora</taxon>
    </lineage>
</organism>
<accession>A0ABQ4EF43</accession>
<dbReference type="PANTHER" id="PTHR35372:SF2">
    <property type="entry name" value="SF3 HELICASE DOMAIN-CONTAINING PROTEIN"/>
    <property type="match status" value="1"/>
</dbReference>
<feature type="domain" description="SF3 helicase" evidence="5">
    <location>
        <begin position="237"/>
        <end position="398"/>
    </location>
</feature>
<gene>
    <name evidence="6" type="ORF">Pen02_82880</name>
</gene>
<dbReference type="InterPro" id="IPR014818">
    <property type="entry name" value="Phage/plasmid_primase_P4_C"/>
</dbReference>
<keyword evidence="7" id="KW-1185">Reference proteome</keyword>
<keyword evidence="3" id="KW-0067">ATP-binding</keyword>
<dbReference type="PANTHER" id="PTHR35372">
    <property type="entry name" value="ATP BINDING PROTEIN-RELATED"/>
    <property type="match status" value="1"/>
</dbReference>
<dbReference type="InterPro" id="IPR051620">
    <property type="entry name" value="ORF904-like_C"/>
</dbReference>
<evidence type="ECO:0000259" key="5">
    <source>
        <dbReference type="PROSITE" id="PS51206"/>
    </source>
</evidence>
<keyword evidence="2" id="KW-0378">Hydrolase</keyword>
<dbReference type="EMBL" id="BONW01000062">
    <property type="protein sequence ID" value="GIG93352.1"/>
    <property type="molecule type" value="Genomic_DNA"/>
</dbReference>
<keyword evidence="1" id="KW-0547">Nucleotide-binding</keyword>